<dbReference type="PANTHER" id="PTHR43727:SF2">
    <property type="entry name" value="GROUP IV DECARBOXYLASE"/>
    <property type="match status" value="1"/>
</dbReference>
<dbReference type="InterPro" id="IPR009006">
    <property type="entry name" value="Ala_racemase/Decarboxylase_C"/>
</dbReference>
<dbReference type="EMBL" id="NUVX01000050">
    <property type="protein sequence ID" value="PFJ35255.1"/>
    <property type="molecule type" value="Genomic_DNA"/>
</dbReference>
<dbReference type="GO" id="GO:0009089">
    <property type="term" value="P:lysine biosynthetic process via diaminopimelate"/>
    <property type="evidence" value="ECO:0007669"/>
    <property type="project" value="TreeGrafter"/>
</dbReference>
<dbReference type="Pfam" id="PF02784">
    <property type="entry name" value="Orn_Arg_deC_N"/>
    <property type="match status" value="1"/>
</dbReference>
<dbReference type="Gene3D" id="3.20.20.10">
    <property type="entry name" value="Alanine racemase"/>
    <property type="match status" value="1"/>
</dbReference>
<evidence type="ECO:0000313" key="4">
    <source>
        <dbReference type="EMBL" id="PFJ35255.1"/>
    </source>
</evidence>
<dbReference type="GO" id="GO:0008836">
    <property type="term" value="F:diaminopimelate decarboxylase activity"/>
    <property type="evidence" value="ECO:0007669"/>
    <property type="project" value="TreeGrafter"/>
</dbReference>
<dbReference type="Proteomes" id="UP000224003">
    <property type="component" value="Unassembled WGS sequence"/>
</dbReference>
<evidence type="ECO:0000256" key="2">
    <source>
        <dbReference type="ARBA" id="ARBA00022898"/>
    </source>
</evidence>
<name>A0A9X6WKD4_BACTU</name>
<dbReference type="Gene3D" id="2.40.37.10">
    <property type="entry name" value="Lyase, Ornithine Decarboxylase, Chain A, domain 1"/>
    <property type="match status" value="1"/>
</dbReference>
<evidence type="ECO:0000259" key="3">
    <source>
        <dbReference type="Pfam" id="PF02784"/>
    </source>
</evidence>
<accession>A0A9X6WKD4</accession>
<organism evidence="4 5">
    <name type="scientific">Bacillus thuringiensis</name>
    <dbReference type="NCBI Taxonomy" id="1428"/>
    <lineage>
        <taxon>Bacteria</taxon>
        <taxon>Bacillati</taxon>
        <taxon>Bacillota</taxon>
        <taxon>Bacilli</taxon>
        <taxon>Bacillales</taxon>
        <taxon>Bacillaceae</taxon>
        <taxon>Bacillus</taxon>
        <taxon>Bacillus cereus group</taxon>
    </lineage>
</organism>
<dbReference type="InterPro" id="IPR022644">
    <property type="entry name" value="De-COase2_N"/>
</dbReference>
<dbReference type="RefSeq" id="WP_098517194.1">
    <property type="nucleotide sequence ID" value="NZ_NUVX01000050.1"/>
</dbReference>
<comment type="caution">
    <text evidence="4">The sequence shown here is derived from an EMBL/GenBank/DDBJ whole genome shotgun (WGS) entry which is preliminary data.</text>
</comment>
<comment type="cofactor">
    <cofactor evidence="1">
        <name>pyridoxal 5'-phosphate</name>
        <dbReference type="ChEBI" id="CHEBI:597326"/>
    </cofactor>
</comment>
<sequence>MKVKSNESILEPLYSQPSSKLYEVACDVNTPAIIYDYAGMKDVVDRIQEDLKELPHAKLNLAVKATHTPELLSLYAKWGLGCDVASLGEYELAKKAGFTEITTTNPAYSLKDMRVFMNEGITLDIDSISQLILYGEHFPNTNVGIRVRIPLPTEIESAATFGKDSRFGINILDDRLEKNIKKFNLNITRLHVHTGQMTPQSLLYKADYLFAVASYLSNVEVLDFGGGMFHFYVDREKARKAISSLKEKVVKWQKENNGKIHIRFEPGGALLSGCGYLVTSVMASEFHTFFNKKVITVDSSAWNLAPWHKPNLISLNKKNKKKEKILIAGNTLYEGDFFGKDINGNMMDFELENLDVGDKILFTASGAYTMTNSRRFNCLPLPGEYLLLENQLIRINHSGGSRYE</sequence>
<dbReference type="SUPFAM" id="SSF51419">
    <property type="entry name" value="PLP-binding barrel"/>
    <property type="match status" value="1"/>
</dbReference>
<proteinExistence type="predicted"/>
<dbReference type="InterPro" id="IPR029066">
    <property type="entry name" value="PLP-binding_barrel"/>
</dbReference>
<keyword evidence="2" id="KW-0663">Pyridoxal phosphate</keyword>
<dbReference type="PANTHER" id="PTHR43727">
    <property type="entry name" value="DIAMINOPIMELATE DECARBOXYLASE"/>
    <property type="match status" value="1"/>
</dbReference>
<dbReference type="AlphaFoldDB" id="A0A9X6WKD4"/>
<gene>
    <name evidence="4" type="ORF">COJ15_25295</name>
</gene>
<evidence type="ECO:0000313" key="5">
    <source>
        <dbReference type="Proteomes" id="UP000224003"/>
    </source>
</evidence>
<dbReference type="SUPFAM" id="SSF50621">
    <property type="entry name" value="Alanine racemase C-terminal domain-like"/>
    <property type="match status" value="1"/>
</dbReference>
<dbReference type="InterPro" id="IPR000183">
    <property type="entry name" value="Orn/DAP/Arg_de-COase"/>
</dbReference>
<feature type="domain" description="Orn/DAP/Arg decarboxylase 2 N-terminal" evidence="3">
    <location>
        <begin position="42"/>
        <end position="270"/>
    </location>
</feature>
<evidence type="ECO:0000256" key="1">
    <source>
        <dbReference type="ARBA" id="ARBA00001933"/>
    </source>
</evidence>
<protein>
    <recommendedName>
        <fullName evidence="3">Orn/DAP/Arg decarboxylase 2 N-terminal domain-containing protein</fullName>
    </recommendedName>
</protein>
<reference evidence="4 5" key="1">
    <citation type="submission" date="2017-09" db="EMBL/GenBank/DDBJ databases">
        <title>Large-scale bioinformatics analysis of Bacillus genomes uncovers conserved roles of natural products in bacterial physiology.</title>
        <authorList>
            <consortium name="Agbiome Team Llc"/>
            <person name="Bleich R.M."/>
            <person name="Grubbs K.J."/>
            <person name="Santa Maria K.C."/>
            <person name="Allen S.E."/>
            <person name="Farag S."/>
            <person name="Shank E.A."/>
            <person name="Bowers A."/>
        </authorList>
    </citation>
    <scope>NUCLEOTIDE SEQUENCE [LARGE SCALE GENOMIC DNA]</scope>
    <source>
        <strain evidence="4 5">AFS085496</strain>
    </source>
</reference>
<dbReference type="PRINTS" id="PR01179">
    <property type="entry name" value="ODADCRBXLASE"/>
</dbReference>